<organism evidence="1 2">
    <name type="scientific">Halocatena marina</name>
    <dbReference type="NCBI Taxonomy" id="2934937"/>
    <lineage>
        <taxon>Archaea</taxon>
        <taxon>Methanobacteriati</taxon>
        <taxon>Methanobacteriota</taxon>
        <taxon>Stenosarchaea group</taxon>
        <taxon>Halobacteria</taxon>
        <taxon>Halobacteriales</taxon>
        <taxon>Natronomonadaceae</taxon>
        <taxon>Halocatena</taxon>
    </lineage>
</organism>
<evidence type="ECO:0000313" key="2">
    <source>
        <dbReference type="Proteomes" id="UP001596417"/>
    </source>
</evidence>
<comment type="caution">
    <text evidence="1">The sequence shown here is derived from an EMBL/GenBank/DDBJ whole genome shotgun (WGS) entry which is preliminary data.</text>
</comment>
<dbReference type="Proteomes" id="UP001596417">
    <property type="component" value="Unassembled WGS sequence"/>
</dbReference>
<gene>
    <name evidence="1" type="ORF">ACFQL7_27155</name>
</gene>
<name>A0ABD5YXI5_9EURY</name>
<evidence type="ECO:0000313" key="1">
    <source>
        <dbReference type="EMBL" id="MFC7193092.1"/>
    </source>
</evidence>
<proteinExistence type="predicted"/>
<keyword evidence="2" id="KW-1185">Reference proteome</keyword>
<dbReference type="GeneID" id="76202660"/>
<accession>A0ABD5YXI5</accession>
<protein>
    <submittedName>
        <fullName evidence="1">Uncharacterized protein</fullName>
    </submittedName>
</protein>
<reference evidence="1 2" key="1">
    <citation type="journal article" date="2019" name="Int. J. Syst. Evol. Microbiol.">
        <title>The Global Catalogue of Microorganisms (GCM) 10K type strain sequencing project: providing services to taxonomists for standard genome sequencing and annotation.</title>
        <authorList>
            <consortium name="The Broad Institute Genomics Platform"/>
            <consortium name="The Broad Institute Genome Sequencing Center for Infectious Disease"/>
            <person name="Wu L."/>
            <person name="Ma J."/>
        </authorList>
    </citation>
    <scope>NUCLEOTIDE SEQUENCE [LARGE SCALE GENOMIC DNA]</scope>
    <source>
        <strain evidence="1 2">RDMS1</strain>
    </source>
</reference>
<dbReference type="AlphaFoldDB" id="A0ABD5YXI5"/>
<dbReference type="EMBL" id="JBHTAX010000006">
    <property type="protein sequence ID" value="MFC7193092.1"/>
    <property type="molecule type" value="Genomic_DNA"/>
</dbReference>
<dbReference type="RefSeq" id="WP_264556797.1">
    <property type="nucleotide sequence ID" value="NZ_CP109982.1"/>
</dbReference>
<sequence>MTEFSSASIDDDLPPGTRRVIAVDPIRGEEGMIDLTAVFRPFKPTADRLDFHTFSFRYVATATDEYLLGLNEWQPPERAVSAWQVGMLKYISAYFAHYDVQASVTVPVHEYGDFAEGPPVDRFEQDAELHIGRQ</sequence>